<dbReference type="VEuPathDB" id="VectorBase:GBRI034709"/>
<accession>A0A1A9WW69</accession>
<feature type="compositionally biased region" description="Basic residues" evidence="1">
    <location>
        <begin position="358"/>
        <end position="372"/>
    </location>
</feature>
<evidence type="ECO:0000313" key="2">
    <source>
        <dbReference type="EnsemblMetazoa" id="GBRI034709-PA"/>
    </source>
</evidence>
<evidence type="ECO:0008006" key="4">
    <source>
        <dbReference type="Google" id="ProtNLM"/>
    </source>
</evidence>
<dbReference type="PANTHER" id="PTHR34413">
    <property type="entry name" value="PROPHAGE TAIL FIBER ASSEMBLY PROTEIN HOMOLOG TFAE-RELATED-RELATED"/>
    <property type="match status" value="1"/>
</dbReference>
<keyword evidence="3" id="KW-1185">Reference proteome</keyword>
<dbReference type="AlphaFoldDB" id="A0A1A9WW69"/>
<evidence type="ECO:0000256" key="1">
    <source>
        <dbReference type="SAM" id="MobiDB-lite"/>
    </source>
</evidence>
<dbReference type="Proteomes" id="UP000091820">
    <property type="component" value="Unassembled WGS sequence"/>
</dbReference>
<protein>
    <recommendedName>
        <fullName evidence="4">Tail fiber assembly protein</fullName>
    </recommendedName>
</protein>
<evidence type="ECO:0000313" key="3">
    <source>
        <dbReference type="Proteomes" id="UP000091820"/>
    </source>
</evidence>
<sequence>MKLINVRRYIPDELFLGDGIQYFIDKTGKDWFESLHLFTKKYALVVEPDSGIVRGVTEDVSRLYPAGFNVVEVDTLPAGCDCMGSWVFDGEKIISRIYTPDERQAQARQKQTRLLQEFAREMAPLQDASDLDMATDAEKTVLLAWKKYRVLLNRVDISAAPYGNIEWPKAPPKKAIISAVSTAASVLTNTGFLSVNAMRPPSSVVCRPLSVASVPVTRDVRRRPAVSPQGVVFVAPSAAHDTGGQQGVLKCVKACQRLYRLAGWPSLMTIAVLMVLQRHVPCLDITAGLDIAVNGGCRTTATGAAHTAQCPGWSISGSEWCRRLPSHGFCGHTRQRYHRQNRPGVCRVTQSPVGRPVNRPRRAPHHHRHRGQRRDNTAEKGSPANHQYWLGSLPAYPPRRREKYSPCSPAPVSQKLGGNFGFIGQALHRRGRGIGVIQQQMSGRQLFLRVTRLVIPAAKAKQRTIAYQLAPVGIDRLAQGINQCLIDGSVQILQAEKTQRLVEHIARAPHVFKVLHMGDGRKRRRAVAP</sequence>
<dbReference type="PANTHER" id="PTHR34413:SF2">
    <property type="entry name" value="PROPHAGE TAIL FIBER ASSEMBLY PROTEIN HOMOLOG TFAE-RELATED"/>
    <property type="match status" value="1"/>
</dbReference>
<organism evidence="2 3">
    <name type="scientific">Glossina brevipalpis</name>
    <dbReference type="NCBI Taxonomy" id="37001"/>
    <lineage>
        <taxon>Eukaryota</taxon>
        <taxon>Metazoa</taxon>
        <taxon>Ecdysozoa</taxon>
        <taxon>Arthropoda</taxon>
        <taxon>Hexapoda</taxon>
        <taxon>Insecta</taxon>
        <taxon>Pterygota</taxon>
        <taxon>Neoptera</taxon>
        <taxon>Endopterygota</taxon>
        <taxon>Diptera</taxon>
        <taxon>Brachycera</taxon>
        <taxon>Muscomorpha</taxon>
        <taxon>Hippoboscoidea</taxon>
        <taxon>Glossinidae</taxon>
        <taxon>Glossina</taxon>
    </lineage>
</organism>
<name>A0A1A9WW69_9MUSC</name>
<feature type="region of interest" description="Disordered" evidence="1">
    <location>
        <begin position="346"/>
        <end position="387"/>
    </location>
</feature>
<dbReference type="InterPro" id="IPR003458">
    <property type="entry name" value="Phage_T4_Gp38_tail_assem"/>
</dbReference>
<proteinExistence type="predicted"/>
<dbReference type="EnsemblMetazoa" id="GBRI034709-RA">
    <property type="protein sequence ID" value="GBRI034709-PA"/>
    <property type="gene ID" value="GBRI034709"/>
</dbReference>
<dbReference type="Pfam" id="PF02413">
    <property type="entry name" value="Caudo_TAP"/>
    <property type="match status" value="1"/>
</dbReference>
<reference evidence="3" key="1">
    <citation type="submission" date="2014-03" db="EMBL/GenBank/DDBJ databases">
        <authorList>
            <person name="Aksoy S."/>
            <person name="Warren W."/>
            <person name="Wilson R.K."/>
        </authorList>
    </citation>
    <scope>NUCLEOTIDE SEQUENCE [LARGE SCALE GENOMIC DNA]</scope>
    <source>
        <strain evidence="3">IAEA</strain>
    </source>
</reference>
<reference evidence="2" key="2">
    <citation type="submission" date="2020-05" db="UniProtKB">
        <authorList>
            <consortium name="EnsemblMetazoa"/>
        </authorList>
    </citation>
    <scope>IDENTIFICATION</scope>
    <source>
        <strain evidence="2">IAEA</strain>
    </source>
</reference>
<dbReference type="InterPro" id="IPR051220">
    <property type="entry name" value="TFA_Chaperone"/>
</dbReference>